<dbReference type="AlphaFoldDB" id="A0A929FZS1"/>
<dbReference type="RefSeq" id="WP_193926307.1">
    <property type="nucleotide sequence ID" value="NZ_JADEYC010000001.1"/>
</dbReference>
<reference evidence="2" key="1">
    <citation type="submission" date="2020-10" db="EMBL/GenBank/DDBJ databases">
        <title>Diversity and distribution of actinomycetes associated with coral in the coast of Hainan.</title>
        <authorList>
            <person name="Li F."/>
        </authorList>
    </citation>
    <scope>NUCLEOTIDE SEQUENCE</scope>
    <source>
        <strain evidence="2">HNM0983</strain>
    </source>
</reference>
<comment type="caution">
    <text evidence="2">The sequence shown here is derived from an EMBL/GenBank/DDBJ whole genome shotgun (WGS) entry which is preliminary data.</text>
</comment>
<accession>A0A929FZS1</accession>
<keyword evidence="1" id="KW-0732">Signal</keyword>
<feature type="chain" id="PRO_5037667244" evidence="1">
    <location>
        <begin position="32"/>
        <end position="107"/>
    </location>
</feature>
<gene>
    <name evidence="2" type="ORF">IQ251_00135</name>
</gene>
<evidence type="ECO:0000256" key="1">
    <source>
        <dbReference type="SAM" id="SignalP"/>
    </source>
</evidence>
<proteinExistence type="predicted"/>
<protein>
    <submittedName>
        <fullName evidence="2">Uncharacterized protein</fullName>
    </submittedName>
</protein>
<evidence type="ECO:0000313" key="2">
    <source>
        <dbReference type="EMBL" id="MBE9372848.1"/>
    </source>
</evidence>
<dbReference type="Proteomes" id="UP000598360">
    <property type="component" value="Unassembled WGS sequence"/>
</dbReference>
<keyword evidence="3" id="KW-1185">Reference proteome</keyword>
<dbReference type="EMBL" id="JADEYC010000001">
    <property type="protein sequence ID" value="MBE9372848.1"/>
    <property type="molecule type" value="Genomic_DNA"/>
</dbReference>
<sequence>MPSTVRALTRATTVATCAAALAVGLTGVGQAQQMGQARFTVQLFESPNLSAPLIGTIHEGNSYQTFEVVQGQAIPPHYCGTDNPGTDWRPVLLPDGKIGYTSIYCIF</sequence>
<evidence type="ECO:0000313" key="3">
    <source>
        <dbReference type="Proteomes" id="UP000598360"/>
    </source>
</evidence>
<feature type="signal peptide" evidence="1">
    <location>
        <begin position="1"/>
        <end position="31"/>
    </location>
</feature>
<name>A0A929FZS1_9PSEU</name>
<organism evidence="2 3">
    <name type="scientific">Saccharopolyspora montiporae</name>
    <dbReference type="NCBI Taxonomy" id="2781240"/>
    <lineage>
        <taxon>Bacteria</taxon>
        <taxon>Bacillati</taxon>
        <taxon>Actinomycetota</taxon>
        <taxon>Actinomycetes</taxon>
        <taxon>Pseudonocardiales</taxon>
        <taxon>Pseudonocardiaceae</taxon>
        <taxon>Saccharopolyspora</taxon>
    </lineage>
</organism>